<feature type="region of interest" description="Disordered" evidence="6">
    <location>
        <begin position="121"/>
        <end position="148"/>
    </location>
</feature>
<comment type="subcellular location">
    <subcellularLocation>
        <location evidence="1">Nucleus</location>
    </subcellularLocation>
</comment>
<feature type="domain" description="SANT" evidence="8">
    <location>
        <begin position="69"/>
        <end position="120"/>
    </location>
</feature>
<organism evidence="10 11">
    <name type="scientific">Quillaja saponaria</name>
    <name type="common">Soap bark tree</name>
    <dbReference type="NCBI Taxonomy" id="32244"/>
    <lineage>
        <taxon>Eukaryota</taxon>
        <taxon>Viridiplantae</taxon>
        <taxon>Streptophyta</taxon>
        <taxon>Embryophyta</taxon>
        <taxon>Tracheophyta</taxon>
        <taxon>Spermatophyta</taxon>
        <taxon>Magnoliopsida</taxon>
        <taxon>eudicotyledons</taxon>
        <taxon>Gunneridae</taxon>
        <taxon>Pentapetalae</taxon>
        <taxon>rosids</taxon>
        <taxon>fabids</taxon>
        <taxon>Fabales</taxon>
        <taxon>Quillajaceae</taxon>
        <taxon>Quillaja</taxon>
    </lineage>
</organism>
<protein>
    <submittedName>
        <fullName evidence="10">Protein REVEILLE 1</fullName>
    </submittedName>
</protein>
<dbReference type="PANTHER" id="PTHR12802">
    <property type="entry name" value="SWI/SNF COMPLEX-RELATED"/>
    <property type="match status" value="1"/>
</dbReference>
<dbReference type="Pfam" id="PF00249">
    <property type="entry name" value="Myb_DNA-binding"/>
    <property type="match status" value="1"/>
</dbReference>
<name>A0AAD7LL84_QUISA</name>
<evidence type="ECO:0000313" key="10">
    <source>
        <dbReference type="EMBL" id="KAJ7960038.1"/>
    </source>
</evidence>
<keyword evidence="2" id="KW-0805">Transcription regulation</keyword>
<dbReference type="InterPro" id="IPR001005">
    <property type="entry name" value="SANT/Myb"/>
</dbReference>
<keyword evidence="11" id="KW-1185">Reference proteome</keyword>
<evidence type="ECO:0000256" key="1">
    <source>
        <dbReference type="ARBA" id="ARBA00004123"/>
    </source>
</evidence>
<comment type="caution">
    <text evidence="10">The sequence shown here is derived from an EMBL/GenBank/DDBJ whole genome shotgun (WGS) entry which is preliminary data.</text>
</comment>
<dbReference type="PROSITE" id="PS50090">
    <property type="entry name" value="MYB_LIKE"/>
    <property type="match status" value="1"/>
</dbReference>
<proteinExistence type="predicted"/>
<accession>A0AAD7LL84</accession>
<reference evidence="10" key="1">
    <citation type="journal article" date="2023" name="Science">
        <title>Elucidation of the pathway for biosynthesis of saponin adjuvants from the soapbark tree.</title>
        <authorList>
            <person name="Reed J."/>
            <person name="Orme A."/>
            <person name="El-Demerdash A."/>
            <person name="Owen C."/>
            <person name="Martin L.B.B."/>
            <person name="Misra R.C."/>
            <person name="Kikuchi S."/>
            <person name="Rejzek M."/>
            <person name="Martin A.C."/>
            <person name="Harkess A."/>
            <person name="Leebens-Mack J."/>
            <person name="Louveau T."/>
            <person name="Stephenson M.J."/>
            <person name="Osbourn A."/>
        </authorList>
    </citation>
    <scope>NUCLEOTIDE SEQUENCE</scope>
    <source>
        <strain evidence="10">S10</strain>
    </source>
</reference>
<evidence type="ECO:0000256" key="4">
    <source>
        <dbReference type="ARBA" id="ARBA00023163"/>
    </source>
</evidence>
<dbReference type="Gene3D" id="1.10.10.60">
    <property type="entry name" value="Homeodomain-like"/>
    <property type="match status" value="1"/>
</dbReference>
<dbReference type="Proteomes" id="UP001163823">
    <property type="component" value="Chromosome 8"/>
</dbReference>
<dbReference type="AlphaFoldDB" id="A0AAD7LL84"/>
<sequence>MYGGELMVSTAMVVQDQSGDVRSNSPLPAGNGIPYRKGPHLMSGIQLTDQFSCEKDYAPKVRKPYTITKQRERWTEEEHEKFLEALKLYGRAWQQIEEHVGTKTAVQIRSHAQKFFSKVTLDSNGSNTSSMEPIEIPPPRPKRKPMHPYPRKLVYPPHKETIVPAQPGGFNSPKSSILDKENHSPTSVLSAVGSDTLVSTDSDTSNDSLSPLSSVTRAHTGGFPLTKPKTLPEDEEFQPSSGLVATTSIKEQPFMKFELFPEGGVCAREDVLHEPSTSRTFKLFGRTVLVTDSPKSFSPTMSASKSVPSYVHVQNSKPTLRRNFPLDYSLVDKEINSNNIEHRAYDTFNLKQLQTQNSNPVEAGDATFVPWWTHYPGTLSMLLIKQETKEVVRL</sequence>
<dbReference type="PANTHER" id="PTHR12802:SF155">
    <property type="entry name" value="DEUBIQUITINASE MYSM1"/>
    <property type="match status" value="1"/>
</dbReference>
<dbReference type="GO" id="GO:0005634">
    <property type="term" value="C:nucleus"/>
    <property type="evidence" value="ECO:0007669"/>
    <property type="project" value="UniProtKB-SubCell"/>
</dbReference>
<dbReference type="InterPro" id="IPR006447">
    <property type="entry name" value="Myb_dom_plants"/>
</dbReference>
<evidence type="ECO:0000259" key="8">
    <source>
        <dbReference type="PROSITE" id="PS51293"/>
    </source>
</evidence>
<keyword evidence="4" id="KW-0804">Transcription</keyword>
<dbReference type="PROSITE" id="PS51294">
    <property type="entry name" value="HTH_MYB"/>
    <property type="match status" value="1"/>
</dbReference>
<gene>
    <name evidence="10" type="ORF">O6P43_020536</name>
</gene>
<feature type="region of interest" description="Disordered" evidence="6">
    <location>
        <begin position="167"/>
        <end position="237"/>
    </location>
</feature>
<dbReference type="SUPFAM" id="SSF46689">
    <property type="entry name" value="Homeodomain-like"/>
    <property type="match status" value="1"/>
</dbReference>
<dbReference type="GO" id="GO:0003677">
    <property type="term" value="F:DNA binding"/>
    <property type="evidence" value="ECO:0007669"/>
    <property type="project" value="UniProtKB-KW"/>
</dbReference>
<evidence type="ECO:0000256" key="5">
    <source>
        <dbReference type="ARBA" id="ARBA00023242"/>
    </source>
</evidence>
<dbReference type="InterPro" id="IPR017930">
    <property type="entry name" value="Myb_dom"/>
</dbReference>
<dbReference type="InterPro" id="IPR017884">
    <property type="entry name" value="SANT_dom"/>
</dbReference>
<keyword evidence="3" id="KW-0238">DNA-binding</keyword>
<evidence type="ECO:0000259" key="7">
    <source>
        <dbReference type="PROSITE" id="PS50090"/>
    </source>
</evidence>
<feature type="compositionally biased region" description="Low complexity" evidence="6">
    <location>
        <begin position="194"/>
        <end position="216"/>
    </location>
</feature>
<evidence type="ECO:0000256" key="6">
    <source>
        <dbReference type="SAM" id="MobiDB-lite"/>
    </source>
</evidence>
<evidence type="ECO:0000259" key="9">
    <source>
        <dbReference type="PROSITE" id="PS51294"/>
    </source>
</evidence>
<feature type="domain" description="HTH myb-type" evidence="9">
    <location>
        <begin position="66"/>
        <end position="120"/>
    </location>
</feature>
<feature type="domain" description="Myb-like" evidence="7">
    <location>
        <begin position="66"/>
        <end position="116"/>
    </location>
</feature>
<evidence type="ECO:0000256" key="2">
    <source>
        <dbReference type="ARBA" id="ARBA00023015"/>
    </source>
</evidence>
<keyword evidence="5" id="KW-0539">Nucleus</keyword>
<dbReference type="CDD" id="cd00167">
    <property type="entry name" value="SANT"/>
    <property type="match status" value="1"/>
</dbReference>
<dbReference type="FunFam" id="1.10.10.60:FF:000023">
    <property type="entry name" value="protein REVEILLE 6 isoform X1"/>
    <property type="match status" value="1"/>
</dbReference>
<evidence type="ECO:0000313" key="11">
    <source>
        <dbReference type="Proteomes" id="UP001163823"/>
    </source>
</evidence>
<dbReference type="KEGG" id="qsa:O6P43_020536"/>
<evidence type="ECO:0000256" key="3">
    <source>
        <dbReference type="ARBA" id="ARBA00023125"/>
    </source>
</evidence>
<dbReference type="PROSITE" id="PS51293">
    <property type="entry name" value="SANT"/>
    <property type="match status" value="1"/>
</dbReference>
<dbReference type="GO" id="GO:0010468">
    <property type="term" value="P:regulation of gene expression"/>
    <property type="evidence" value="ECO:0007669"/>
    <property type="project" value="UniProtKB-ARBA"/>
</dbReference>
<dbReference type="EMBL" id="JARAOO010000008">
    <property type="protein sequence ID" value="KAJ7960038.1"/>
    <property type="molecule type" value="Genomic_DNA"/>
</dbReference>
<dbReference type="InterPro" id="IPR009057">
    <property type="entry name" value="Homeodomain-like_sf"/>
</dbReference>
<dbReference type="NCBIfam" id="TIGR01557">
    <property type="entry name" value="myb_SHAQKYF"/>
    <property type="match status" value="1"/>
</dbReference>
<dbReference type="SMART" id="SM00717">
    <property type="entry name" value="SANT"/>
    <property type="match status" value="1"/>
</dbReference>